<evidence type="ECO:0000256" key="2">
    <source>
        <dbReference type="ARBA" id="ARBA00022737"/>
    </source>
</evidence>
<dbReference type="InterPro" id="IPR011333">
    <property type="entry name" value="SKP1/BTB/POZ_sf"/>
</dbReference>
<dbReference type="Proteomes" id="UP000663829">
    <property type="component" value="Unassembled WGS sequence"/>
</dbReference>
<dbReference type="FunFam" id="1.25.40.420:FF:000001">
    <property type="entry name" value="Kelch-like family member 12"/>
    <property type="match status" value="1"/>
</dbReference>
<dbReference type="InterPro" id="IPR015915">
    <property type="entry name" value="Kelch-typ_b-propeller"/>
</dbReference>
<dbReference type="EMBL" id="CAJNOQ010001257">
    <property type="protein sequence ID" value="CAF0881192.1"/>
    <property type="molecule type" value="Genomic_DNA"/>
</dbReference>
<dbReference type="Pfam" id="PF07707">
    <property type="entry name" value="BACK"/>
    <property type="match status" value="1"/>
</dbReference>
<dbReference type="EMBL" id="CAJOBA010004305">
    <property type="protein sequence ID" value="CAF3709258.1"/>
    <property type="molecule type" value="Genomic_DNA"/>
</dbReference>
<dbReference type="Proteomes" id="UP000682733">
    <property type="component" value="Unassembled WGS sequence"/>
</dbReference>
<evidence type="ECO:0000313" key="7">
    <source>
        <dbReference type="EMBL" id="CAF3709258.1"/>
    </source>
</evidence>
<evidence type="ECO:0000256" key="1">
    <source>
        <dbReference type="ARBA" id="ARBA00022441"/>
    </source>
</evidence>
<evidence type="ECO:0000313" key="6">
    <source>
        <dbReference type="EMBL" id="CAF3667335.1"/>
    </source>
</evidence>
<dbReference type="PANTHER" id="PTHR45632">
    <property type="entry name" value="LD33804P"/>
    <property type="match status" value="1"/>
</dbReference>
<dbReference type="Gene3D" id="1.25.40.420">
    <property type="match status" value="1"/>
</dbReference>
<keyword evidence="2" id="KW-0677">Repeat</keyword>
<dbReference type="SMART" id="SM00225">
    <property type="entry name" value="BTB"/>
    <property type="match status" value="1"/>
</dbReference>
<feature type="domain" description="BTB" evidence="3">
    <location>
        <begin position="38"/>
        <end position="104"/>
    </location>
</feature>
<dbReference type="InterPro" id="IPR006652">
    <property type="entry name" value="Kelch_1"/>
</dbReference>
<dbReference type="PROSITE" id="PS50097">
    <property type="entry name" value="BTB"/>
    <property type="match status" value="1"/>
</dbReference>
<dbReference type="SMART" id="SM00875">
    <property type="entry name" value="BACK"/>
    <property type="match status" value="1"/>
</dbReference>
<dbReference type="SUPFAM" id="SSF54695">
    <property type="entry name" value="POZ domain"/>
    <property type="match status" value="1"/>
</dbReference>
<comment type="caution">
    <text evidence="4">The sequence shown here is derived from an EMBL/GenBank/DDBJ whole genome shotgun (WGS) entry which is preliminary data.</text>
</comment>
<dbReference type="Pfam" id="PF24981">
    <property type="entry name" value="Beta-prop_ATRN-LZTR1"/>
    <property type="match status" value="1"/>
</dbReference>
<dbReference type="InterPro" id="IPR056737">
    <property type="entry name" value="Beta-prop_ATRN-MKLN-like"/>
</dbReference>
<dbReference type="SMART" id="SM00612">
    <property type="entry name" value="Kelch"/>
    <property type="match status" value="5"/>
</dbReference>
<dbReference type="EMBL" id="CAJOBC010001257">
    <property type="protein sequence ID" value="CAF3667335.1"/>
    <property type="molecule type" value="Genomic_DNA"/>
</dbReference>
<dbReference type="OrthoDB" id="191037at2759"/>
<protein>
    <recommendedName>
        <fullName evidence="3">BTB domain-containing protein</fullName>
    </recommendedName>
</protein>
<keyword evidence="8" id="KW-1185">Reference proteome</keyword>
<dbReference type="InterPro" id="IPR011705">
    <property type="entry name" value="BACK"/>
</dbReference>
<dbReference type="InterPro" id="IPR017096">
    <property type="entry name" value="BTB-kelch_protein"/>
</dbReference>
<evidence type="ECO:0000313" key="5">
    <source>
        <dbReference type="EMBL" id="CAF0933166.1"/>
    </source>
</evidence>
<accession>A0A813Y9Y9</accession>
<keyword evidence="1" id="KW-0880">Kelch repeat</keyword>
<dbReference type="EMBL" id="CAJNOK010004303">
    <property type="protein sequence ID" value="CAF0933166.1"/>
    <property type="molecule type" value="Genomic_DNA"/>
</dbReference>
<evidence type="ECO:0000313" key="4">
    <source>
        <dbReference type="EMBL" id="CAF0881192.1"/>
    </source>
</evidence>
<reference evidence="4" key="1">
    <citation type="submission" date="2021-02" db="EMBL/GenBank/DDBJ databases">
        <authorList>
            <person name="Nowell W R."/>
        </authorList>
    </citation>
    <scope>NUCLEOTIDE SEQUENCE</scope>
</reference>
<dbReference type="Pfam" id="PF00651">
    <property type="entry name" value="BTB"/>
    <property type="match status" value="1"/>
</dbReference>
<evidence type="ECO:0000259" key="3">
    <source>
        <dbReference type="PROSITE" id="PS50097"/>
    </source>
</evidence>
<dbReference type="Gene3D" id="2.120.10.80">
    <property type="entry name" value="Kelch-type beta propeller"/>
    <property type="match status" value="1"/>
</dbReference>
<dbReference type="Gene3D" id="3.30.710.10">
    <property type="entry name" value="Potassium Channel Kv1.1, Chain A"/>
    <property type="match status" value="1"/>
</dbReference>
<gene>
    <name evidence="4" type="ORF">GPM918_LOCUS7620</name>
    <name evidence="5" type="ORF">OVA965_LOCUS11244</name>
    <name evidence="6" type="ORF">SRO942_LOCUS7620</name>
    <name evidence="7" type="ORF">TMI583_LOCUS11240</name>
</gene>
<evidence type="ECO:0000313" key="8">
    <source>
        <dbReference type="Proteomes" id="UP000663829"/>
    </source>
</evidence>
<dbReference type="Proteomes" id="UP000677228">
    <property type="component" value="Unassembled WGS sequence"/>
</dbReference>
<dbReference type="InterPro" id="IPR000210">
    <property type="entry name" value="BTB/POZ_dom"/>
</dbReference>
<dbReference type="SUPFAM" id="SSF117281">
    <property type="entry name" value="Kelch motif"/>
    <property type="match status" value="1"/>
</dbReference>
<sequence length="610" mass="69983">MSFDLPATLSTKNNTKKCSFTDEACQVLNELRTNSLLCDGNVLTKDNNEYAVHRFILAACSPYFRSIFTSLKHVEYPSVKLEVEDEVVQAILDYAYMRECFLTPSNVDKIIQAADKWQMNGLVHYCCEYLSQNLSPDNVFNVYKFTIIYPNERLQQVTYDYLMYNFIDITDINKQFINLDVNELIKFISTDDLNARNEENVFNVVIKWIDHDVEQRKQYISQLICQLRLGLIPLQVFINKVKSHPYIKDNDECRSMIGETLKLLYKLDNEGLIETDLKCPFIRPRYPHEIIFAFGGWSGGSATNMLEAYDVRADKWTIIHCTDRAAPRAYHGCITLDNLMYVIGGFDGIEYFSSCRTFHLIKKEWREIAPMNERRCYVSVAYLPPYLYTMGGFNGHVRQNTAEKYDRETNQWSSICPMNLQRSDASATTLNDRIFICGGFDGQECLQTAEFFDPKTNQWTLISPMRSKRSGVGVIAYRGSVYAIGGFNGQARLNTGERYNPIMNTWRPITAMLHPRSNFAIEILDDLMFTIGYDIADMNLYRSALSACVINGLTLVKNFLFYNDINTTITTTTTNSSTIANITNNLEINRLPLSVALSHGSARQIHGRIQ</sequence>
<dbReference type="AlphaFoldDB" id="A0A813Y9Y9"/>
<proteinExistence type="predicted"/>
<dbReference type="PANTHER" id="PTHR45632:SF3">
    <property type="entry name" value="KELCH-LIKE PROTEIN 32"/>
    <property type="match status" value="1"/>
</dbReference>
<dbReference type="Proteomes" id="UP000681722">
    <property type="component" value="Unassembled WGS sequence"/>
</dbReference>
<organism evidence="4 8">
    <name type="scientific">Didymodactylos carnosus</name>
    <dbReference type="NCBI Taxonomy" id="1234261"/>
    <lineage>
        <taxon>Eukaryota</taxon>
        <taxon>Metazoa</taxon>
        <taxon>Spiralia</taxon>
        <taxon>Gnathifera</taxon>
        <taxon>Rotifera</taxon>
        <taxon>Eurotatoria</taxon>
        <taxon>Bdelloidea</taxon>
        <taxon>Philodinida</taxon>
        <taxon>Philodinidae</taxon>
        <taxon>Didymodactylos</taxon>
    </lineage>
</organism>
<dbReference type="PIRSF" id="PIRSF037037">
    <property type="entry name" value="Kelch-like_protein_gigaxonin"/>
    <property type="match status" value="1"/>
</dbReference>
<name>A0A813Y9Y9_9BILA</name>